<evidence type="ECO:0000313" key="3">
    <source>
        <dbReference type="Proteomes" id="UP000481947"/>
    </source>
</evidence>
<dbReference type="PANTHER" id="PTHR35812">
    <property type="entry name" value="LIPOPROTEIN"/>
    <property type="match status" value="1"/>
</dbReference>
<dbReference type="PANTHER" id="PTHR35812:SF1">
    <property type="entry name" value="LIPOPROTEIN"/>
    <property type="match status" value="1"/>
</dbReference>
<accession>A0A7C9IXS8</accession>
<dbReference type="PROSITE" id="PS51257">
    <property type="entry name" value="PROKAR_LIPOPROTEIN"/>
    <property type="match status" value="1"/>
</dbReference>
<evidence type="ECO:0000313" key="2">
    <source>
        <dbReference type="EMBL" id="MYZ52252.1"/>
    </source>
</evidence>
<dbReference type="Proteomes" id="UP000481947">
    <property type="component" value="Unassembled WGS sequence"/>
</dbReference>
<reference evidence="2 3" key="1">
    <citation type="submission" date="2019-09" db="EMBL/GenBank/DDBJ databases">
        <title>Identification of Malikia spinosa a prominent benzene-, toluene-, and ethylbenzene-degrading bacterium: enrichment, isolation and whole genome sequencing.</title>
        <authorList>
            <person name="Tancsics A."/>
            <person name="Revesz F."/>
            <person name="Kriszt B."/>
        </authorList>
    </citation>
    <scope>NUCLEOTIDE SEQUENCE [LARGE SCALE GENOMIC DNA]</scope>
    <source>
        <strain evidence="2 3">AB6</strain>
    </source>
</reference>
<proteinExistence type="predicted"/>
<name>A0A7C9IXS8_9BURK</name>
<evidence type="ECO:0000259" key="1">
    <source>
        <dbReference type="Pfam" id="PF07603"/>
    </source>
</evidence>
<feature type="domain" description="Lcl C-terminal" evidence="1">
    <location>
        <begin position="195"/>
        <end position="284"/>
    </location>
</feature>
<dbReference type="AlphaFoldDB" id="A0A7C9IXS8"/>
<organism evidence="2 3">
    <name type="scientific">Malikia spinosa</name>
    <dbReference type="NCBI Taxonomy" id="86180"/>
    <lineage>
        <taxon>Bacteria</taxon>
        <taxon>Pseudomonadati</taxon>
        <taxon>Pseudomonadota</taxon>
        <taxon>Betaproteobacteria</taxon>
        <taxon>Burkholderiales</taxon>
        <taxon>Comamonadaceae</taxon>
        <taxon>Malikia</taxon>
    </lineage>
</organism>
<dbReference type="InterPro" id="IPR011460">
    <property type="entry name" value="Lcl_C"/>
</dbReference>
<sequence>MKILHNRHVLRHGYLPALLSALLSACGGGGGGAQVPPTVGGQVQGFRPNTTLSLGINGFVENFSSQSYSVPLNFKFSQSFNSGDSYSVTVERHPQGQICAVTSRATGYIQSSDVTGVQVECHDTLLNDTGISRAADGSLLLPDAGDGRDAQASRLTKVGAGVLGFDFTKICSSGDVVFSDSCPITPAFPQNVWSCTRDNVTGLVWSRDSHASDASAPALLCGKTGWRRPTTHELLSIVHAGKPSGTAIDTDYFSAQPSVFLATDSYVDGTAGKVWGVDFGNLGAASGITPAAAAAASARMRWITGTAMLNDPSPAVQSYQRTPIGTDFVLVDTRRELMWLIPQNPALKTWDDAVASVAGINSVQPGGYGDWRLPDRNELDSLVLRSAKNPALDAGFYGDNATTFSQSFWTGSPYVVDSRLAWGIDFSYGDISPYTKSTSARVIYVRARVFNTP</sequence>
<dbReference type="Pfam" id="PF07603">
    <property type="entry name" value="Lcl_C"/>
    <property type="match status" value="2"/>
</dbReference>
<dbReference type="EMBL" id="VYSB01000008">
    <property type="protein sequence ID" value="MYZ52252.1"/>
    <property type="molecule type" value="Genomic_DNA"/>
</dbReference>
<protein>
    <submittedName>
        <fullName evidence="2">DUF1566 domain-containing protein</fullName>
    </submittedName>
</protein>
<comment type="caution">
    <text evidence="2">The sequence shown here is derived from an EMBL/GenBank/DDBJ whole genome shotgun (WGS) entry which is preliminary data.</text>
</comment>
<feature type="domain" description="Lcl C-terminal" evidence="1">
    <location>
        <begin position="330"/>
        <end position="446"/>
    </location>
</feature>
<gene>
    <name evidence="2" type="ORF">F5985_08900</name>
</gene>